<dbReference type="Proteomes" id="UP001157006">
    <property type="component" value="Chromosome 3"/>
</dbReference>
<gene>
    <name evidence="1" type="ORF">VFH_III068880</name>
</gene>
<dbReference type="EMBL" id="OX451738">
    <property type="protein sequence ID" value="CAI8603053.1"/>
    <property type="molecule type" value="Genomic_DNA"/>
</dbReference>
<protein>
    <submittedName>
        <fullName evidence="1">Uncharacterized protein</fullName>
    </submittedName>
</protein>
<reference evidence="1 2" key="1">
    <citation type="submission" date="2023-01" db="EMBL/GenBank/DDBJ databases">
        <authorList>
            <person name="Kreplak J."/>
        </authorList>
    </citation>
    <scope>NUCLEOTIDE SEQUENCE [LARGE SCALE GENOMIC DNA]</scope>
</reference>
<evidence type="ECO:0000313" key="1">
    <source>
        <dbReference type="EMBL" id="CAI8603053.1"/>
    </source>
</evidence>
<accession>A0AAV0ZZT6</accession>
<keyword evidence="2" id="KW-1185">Reference proteome</keyword>
<organism evidence="1 2">
    <name type="scientific">Vicia faba</name>
    <name type="common">Broad bean</name>
    <name type="synonym">Faba vulgaris</name>
    <dbReference type="NCBI Taxonomy" id="3906"/>
    <lineage>
        <taxon>Eukaryota</taxon>
        <taxon>Viridiplantae</taxon>
        <taxon>Streptophyta</taxon>
        <taxon>Embryophyta</taxon>
        <taxon>Tracheophyta</taxon>
        <taxon>Spermatophyta</taxon>
        <taxon>Magnoliopsida</taxon>
        <taxon>eudicotyledons</taxon>
        <taxon>Gunneridae</taxon>
        <taxon>Pentapetalae</taxon>
        <taxon>rosids</taxon>
        <taxon>fabids</taxon>
        <taxon>Fabales</taxon>
        <taxon>Fabaceae</taxon>
        <taxon>Papilionoideae</taxon>
        <taxon>50 kb inversion clade</taxon>
        <taxon>NPAAA clade</taxon>
        <taxon>Hologalegina</taxon>
        <taxon>IRL clade</taxon>
        <taxon>Fabeae</taxon>
        <taxon>Vicia</taxon>
    </lineage>
</organism>
<name>A0AAV0ZZT6_VICFA</name>
<evidence type="ECO:0000313" key="2">
    <source>
        <dbReference type="Proteomes" id="UP001157006"/>
    </source>
</evidence>
<sequence>MGHLNIQFQPDAPMYDWVDENLTGTSSTLSIGATPLDADIMVGKFSEWLVLSVPDENRICSSFDIFMSLFYSVDKVSKMHMFYRLAYAKVLTVEEQLLPLSSNMRTWDEEQPSPRGKASLKQTRFTKDDDFREVSPFIKILDIFSS</sequence>
<proteinExistence type="predicted"/>
<dbReference type="AlphaFoldDB" id="A0AAV0ZZT6"/>